<evidence type="ECO:0000256" key="1">
    <source>
        <dbReference type="ARBA" id="ARBA00004123"/>
    </source>
</evidence>
<dbReference type="InterPro" id="IPR028307">
    <property type="entry name" value="Lin-54_fam"/>
</dbReference>
<dbReference type="KEGG" id="cqu:CpipJ_CPIJ020125"/>
<dbReference type="AlphaFoldDB" id="B0XL57"/>
<dbReference type="Pfam" id="PF03638">
    <property type="entry name" value="TCR"/>
    <property type="match status" value="1"/>
</dbReference>
<protein>
    <recommendedName>
        <fullName evidence="4">CRC domain-containing protein</fullName>
    </recommendedName>
</protein>
<dbReference type="PANTHER" id="PTHR12446">
    <property type="entry name" value="TESMIN/TSO1-RELATED"/>
    <property type="match status" value="1"/>
</dbReference>
<feature type="domain" description="CRC" evidence="4">
    <location>
        <begin position="1"/>
        <end position="101"/>
    </location>
</feature>
<dbReference type="InterPro" id="IPR033467">
    <property type="entry name" value="Tesmin/TSO1-like_CXC"/>
</dbReference>
<reference evidence="6" key="2">
    <citation type="submission" date="2020-05" db="UniProtKB">
        <authorList>
            <consortium name="EnsemblMetazoa"/>
        </authorList>
    </citation>
    <scope>IDENTIFICATION</scope>
    <source>
        <strain evidence="6">JHB</strain>
    </source>
</reference>
<reference evidence="5" key="1">
    <citation type="submission" date="2007-03" db="EMBL/GenBank/DDBJ databases">
        <title>Annotation of Culex pipiens quinquefasciatus.</title>
        <authorList>
            <consortium name="The Broad Institute Genome Sequencing Platform"/>
            <person name="Atkinson P.W."/>
            <person name="Hemingway J."/>
            <person name="Christensen B.M."/>
            <person name="Higgs S."/>
            <person name="Kodira C."/>
            <person name="Hannick L."/>
            <person name="Megy K."/>
            <person name="O'Leary S."/>
            <person name="Pearson M."/>
            <person name="Haas B.J."/>
            <person name="Mauceli E."/>
            <person name="Wortman J.R."/>
            <person name="Lee N.H."/>
            <person name="Guigo R."/>
            <person name="Stanke M."/>
            <person name="Alvarado L."/>
            <person name="Amedeo P."/>
            <person name="Antoine C.H."/>
            <person name="Arensburger P."/>
            <person name="Bidwell S.L."/>
            <person name="Crawford M."/>
            <person name="Camaro F."/>
            <person name="Devon K."/>
            <person name="Engels R."/>
            <person name="Hammond M."/>
            <person name="Howarth C."/>
            <person name="Koehrsen M."/>
            <person name="Lawson D."/>
            <person name="Montgomery P."/>
            <person name="Nene V."/>
            <person name="Nusbaum C."/>
            <person name="Puiu D."/>
            <person name="Romero-Severson J."/>
            <person name="Severson D.W."/>
            <person name="Shumway M."/>
            <person name="Sisk P."/>
            <person name="Stolte C."/>
            <person name="Zeng Q."/>
            <person name="Eisenstadt E."/>
            <person name="Fraser-Liggett C."/>
            <person name="Strausberg R."/>
            <person name="Galagan J."/>
            <person name="Birren B."/>
            <person name="Collins F.H."/>
        </authorList>
    </citation>
    <scope>NUCLEOTIDE SEQUENCE [LARGE SCALE GENOMIC DNA]</scope>
    <source>
        <strain evidence="5">JHB</strain>
    </source>
</reference>
<sequence length="103" mass="10900">MLEKTSSATITGITDVSALGRLLPAGDCSELFGRITAGLGQSPVQPKIGATSAAEDATRRHTKGCNCKRSGCLKNYCECYEAKIACSGNCKCIGECHAEREER</sequence>
<dbReference type="SMART" id="SM01114">
    <property type="entry name" value="CXC"/>
    <property type="match status" value="1"/>
</dbReference>
<dbReference type="VEuPathDB" id="VectorBase:CQUJHB002648"/>
<dbReference type="GO" id="GO:0005634">
    <property type="term" value="C:nucleus"/>
    <property type="evidence" value="ECO:0007669"/>
    <property type="project" value="UniProtKB-SubCell"/>
</dbReference>
<proteinExistence type="inferred from homology"/>
<dbReference type="OrthoDB" id="6283463at2759"/>
<dbReference type="HOGENOM" id="CLU_2266325_0_0_1"/>
<dbReference type="EnsemblMetazoa" id="CPIJ020125-RA">
    <property type="protein sequence ID" value="CPIJ020125-PA"/>
    <property type="gene ID" value="CPIJ020125"/>
</dbReference>
<organism>
    <name type="scientific">Culex quinquefasciatus</name>
    <name type="common">Southern house mosquito</name>
    <name type="synonym">Culex pungens</name>
    <dbReference type="NCBI Taxonomy" id="7176"/>
    <lineage>
        <taxon>Eukaryota</taxon>
        <taxon>Metazoa</taxon>
        <taxon>Ecdysozoa</taxon>
        <taxon>Arthropoda</taxon>
        <taxon>Hexapoda</taxon>
        <taxon>Insecta</taxon>
        <taxon>Pterygota</taxon>
        <taxon>Neoptera</taxon>
        <taxon>Endopterygota</taxon>
        <taxon>Diptera</taxon>
        <taxon>Nematocera</taxon>
        <taxon>Culicoidea</taxon>
        <taxon>Culicidae</taxon>
        <taxon>Culicinae</taxon>
        <taxon>Culicini</taxon>
        <taxon>Culex</taxon>
        <taxon>Culex</taxon>
    </lineage>
</organism>
<evidence type="ECO:0000256" key="2">
    <source>
        <dbReference type="ARBA" id="ARBA00007267"/>
    </source>
</evidence>
<evidence type="ECO:0000313" key="6">
    <source>
        <dbReference type="EnsemblMetazoa" id="CPIJ020125-PA"/>
    </source>
</evidence>
<comment type="similarity">
    <text evidence="2">Belongs to the lin-54 family.</text>
</comment>
<comment type="subcellular location">
    <subcellularLocation>
        <location evidence="1">Nucleus</location>
    </subcellularLocation>
</comment>
<keyword evidence="3" id="KW-0539">Nucleus</keyword>
<dbReference type="EMBL" id="DS234275">
    <property type="protein sequence ID" value="EDS33471.1"/>
    <property type="molecule type" value="Genomic_DNA"/>
</dbReference>
<accession>B0XL57</accession>
<evidence type="ECO:0000259" key="4">
    <source>
        <dbReference type="PROSITE" id="PS51634"/>
    </source>
</evidence>
<dbReference type="PANTHER" id="PTHR12446:SF34">
    <property type="entry name" value="PROTEIN LIN-54 HOMOLOG"/>
    <property type="match status" value="1"/>
</dbReference>
<dbReference type="InParanoid" id="B0XL57"/>
<dbReference type="STRING" id="7176.B0XL57"/>
<name>B0XL57_CULQU</name>
<gene>
    <name evidence="6" type="primary">6054475</name>
    <name evidence="5" type="ORF">CpipJ_CPIJ020125</name>
</gene>
<dbReference type="InterPro" id="IPR005172">
    <property type="entry name" value="CRC"/>
</dbReference>
<dbReference type="GO" id="GO:0006355">
    <property type="term" value="P:regulation of DNA-templated transcription"/>
    <property type="evidence" value="ECO:0007669"/>
    <property type="project" value="TreeGrafter"/>
</dbReference>
<dbReference type="eggNOG" id="KOG1171">
    <property type="taxonomic scope" value="Eukaryota"/>
</dbReference>
<keyword evidence="7" id="KW-1185">Reference proteome</keyword>
<evidence type="ECO:0000256" key="3">
    <source>
        <dbReference type="ARBA" id="ARBA00023242"/>
    </source>
</evidence>
<evidence type="ECO:0000313" key="5">
    <source>
        <dbReference type="EMBL" id="EDS33471.1"/>
    </source>
</evidence>
<dbReference type="PROSITE" id="PS51634">
    <property type="entry name" value="CRC"/>
    <property type="match status" value="1"/>
</dbReference>
<dbReference type="Proteomes" id="UP000002320">
    <property type="component" value="Unassembled WGS sequence"/>
</dbReference>
<evidence type="ECO:0000313" key="7">
    <source>
        <dbReference type="Proteomes" id="UP000002320"/>
    </source>
</evidence>
<dbReference type="VEuPathDB" id="VectorBase:CPIJ020125"/>